<comment type="caution">
    <text evidence="4">The sequence shown here is derived from an EMBL/GenBank/DDBJ whole genome shotgun (WGS) entry which is preliminary data.</text>
</comment>
<dbReference type="InterPro" id="IPR003658">
    <property type="entry name" value="Anti-sigma_ant"/>
</dbReference>
<dbReference type="NCBIfam" id="TIGR00377">
    <property type="entry name" value="ant_ant_sig"/>
    <property type="match status" value="1"/>
</dbReference>
<dbReference type="PROSITE" id="PS50801">
    <property type="entry name" value="STAS"/>
    <property type="match status" value="1"/>
</dbReference>
<evidence type="ECO:0000313" key="5">
    <source>
        <dbReference type="Proteomes" id="UP001597286"/>
    </source>
</evidence>
<dbReference type="InterPro" id="IPR002645">
    <property type="entry name" value="STAS_dom"/>
</dbReference>
<dbReference type="RefSeq" id="WP_378486167.1">
    <property type="nucleotide sequence ID" value="NZ_JBHUFB010000012.1"/>
</dbReference>
<evidence type="ECO:0000313" key="4">
    <source>
        <dbReference type="EMBL" id="MFD1813668.1"/>
    </source>
</evidence>
<dbReference type="CDD" id="cd07043">
    <property type="entry name" value="STAS_anti-anti-sigma_factors"/>
    <property type="match status" value="1"/>
</dbReference>
<keyword evidence="5" id="KW-1185">Reference proteome</keyword>
<dbReference type="InterPro" id="IPR036513">
    <property type="entry name" value="STAS_dom_sf"/>
</dbReference>
<dbReference type="EMBL" id="JBHUFB010000012">
    <property type="protein sequence ID" value="MFD1813668.1"/>
    <property type="molecule type" value="Genomic_DNA"/>
</dbReference>
<gene>
    <name evidence="4" type="ORF">ACFSJG_15725</name>
</gene>
<feature type="domain" description="STAS" evidence="3">
    <location>
        <begin position="10"/>
        <end position="101"/>
    </location>
</feature>
<name>A0ABW4P577_9NOCA</name>
<evidence type="ECO:0000256" key="2">
    <source>
        <dbReference type="RuleBase" id="RU003749"/>
    </source>
</evidence>
<dbReference type="PANTHER" id="PTHR33495:SF2">
    <property type="entry name" value="ANTI-SIGMA FACTOR ANTAGONIST TM_1081-RELATED"/>
    <property type="match status" value="1"/>
</dbReference>
<reference evidence="5" key="1">
    <citation type="journal article" date="2019" name="Int. J. Syst. Evol. Microbiol.">
        <title>The Global Catalogue of Microorganisms (GCM) 10K type strain sequencing project: providing services to taxonomists for standard genome sequencing and annotation.</title>
        <authorList>
            <consortium name="The Broad Institute Genomics Platform"/>
            <consortium name="The Broad Institute Genome Sequencing Center for Infectious Disease"/>
            <person name="Wu L."/>
            <person name="Ma J."/>
        </authorList>
    </citation>
    <scope>NUCLEOTIDE SEQUENCE [LARGE SCALE GENOMIC DNA]</scope>
    <source>
        <strain evidence="5">DT72</strain>
    </source>
</reference>
<proteinExistence type="inferred from homology"/>
<dbReference type="PANTHER" id="PTHR33495">
    <property type="entry name" value="ANTI-SIGMA FACTOR ANTAGONIST TM_1081-RELATED-RELATED"/>
    <property type="match status" value="1"/>
</dbReference>
<accession>A0ABW4P577</accession>
<evidence type="ECO:0000259" key="3">
    <source>
        <dbReference type="PROSITE" id="PS50801"/>
    </source>
</evidence>
<sequence length="101" mass="10744">MLVTVDEPADGYAVVRVTGDLDVVTAPQMGRCLSEWTATPRTVLLDLRAVSFLGCAALAIIDATSAVMSTHGERLLVACSRSVRRSLQVSGVDRRVTVLSV</sequence>
<organism evidence="4 5">
    <name type="scientific">Rhodococcus gannanensis</name>
    <dbReference type="NCBI Taxonomy" id="1960308"/>
    <lineage>
        <taxon>Bacteria</taxon>
        <taxon>Bacillati</taxon>
        <taxon>Actinomycetota</taxon>
        <taxon>Actinomycetes</taxon>
        <taxon>Mycobacteriales</taxon>
        <taxon>Nocardiaceae</taxon>
        <taxon>Rhodococcus</taxon>
    </lineage>
</organism>
<evidence type="ECO:0000256" key="1">
    <source>
        <dbReference type="ARBA" id="ARBA00009013"/>
    </source>
</evidence>
<dbReference type="Pfam" id="PF01740">
    <property type="entry name" value="STAS"/>
    <property type="match status" value="1"/>
</dbReference>
<dbReference type="Gene3D" id="3.30.750.24">
    <property type="entry name" value="STAS domain"/>
    <property type="match status" value="1"/>
</dbReference>
<dbReference type="SUPFAM" id="SSF52091">
    <property type="entry name" value="SpoIIaa-like"/>
    <property type="match status" value="1"/>
</dbReference>
<comment type="similarity">
    <text evidence="1 2">Belongs to the anti-sigma-factor antagonist family.</text>
</comment>
<dbReference type="Proteomes" id="UP001597286">
    <property type="component" value="Unassembled WGS sequence"/>
</dbReference>
<protein>
    <recommendedName>
        <fullName evidence="2">Anti-sigma factor antagonist</fullName>
    </recommendedName>
</protein>